<keyword evidence="5" id="KW-0547">Nucleotide-binding</keyword>
<keyword evidence="12" id="KW-1185">Reference proteome</keyword>
<feature type="transmembrane region" description="Helical" evidence="8">
    <location>
        <begin position="49"/>
        <end position="67"/>
    </location>
</feature>
<evidence type="ECO:0000259" key="9">
    <source>
        <dbReference type="Pfam" id="PF07568"/>
    </source>
</evidence>
<keyword evidence="7" id="KW-0067">ATP-binding</keyword>
<sequence length="609" mass="69167">MDPLPAEDGNNNLSDSEMSSISSRFILLMIILAALLSSLYSYVLFHTMIELFTVVITGLIFVIVWNLKDRIDNNFLLVIGVACFFIGAFDFLHTISYSGIDAFDTGSSNLATQLWIISRYIEAFTFLSAILLLNKRTNPYRLFLLYLFLSAGLLLTISPLGIFPDCYIEGEGLTLFKIISEYIICAVLFAALLLLYKNKDYFDPDIHVLISVSIIFTILAEISFTTYLSVYGFSNLIGHIFRIIAFIFLYKAFVESALRRPFTTIYHQLKESEHQFKIKFISLFDNMADGVAFFKVIFDEEGCPYDFCMLEVNRHYETVRGIPREKVLNKCSSDLDSEIIREHFDEIMGVIRTGNPARFESYSSDSGRYYVCSVFSYDIGYFGIIYSDITERKLSENMLRNSLEEKTALLQEVHHRVKNNLQVIISLLDLNRHESGNEMINEVLNETQSRIIAMSLVHEAIYLSDKVSTIDADSHLRTLGLEVLAYYAADCDIILDVEADGCFFDLKTAIPVSLVFNELITNSVKYAFKGRKNGKITFRGECKDGYANMIYCDDGIGISGDIDLINSRSLGITIITSIVRSQLDGTIELVKNEGVCWKIRFPLKKRYGA</sequence>
<dbReference type="Pfam" id="PF17159">
    <property type="entry name" value="MASE3"/>
    <property type="match status" value="1"/>
</dbReference>
<evidence type="ECO:0000256" key="2">
    <source>
        <dbReference type="ARBA" id="ARBA00012438"/>
    </source>
</evidence>
<dbReference type="PANTHER" id="PTHR41523">
    <property type="entry name" value="TWO-COMPONENT SYSTEM SENSOR PROTEIN"/>
    <property type="match status" value="1"/>
</dbReference>
<dbReference type="PANTHER" id="PTHR41523:SF8">
    <property type="entry name" value="ETHYLENE RESPONSE SENSOR PROTEIN"/>
    <property type="match status" value="1"/>
</dbReference>
<keyword evidence="6 11" id="KW-0418">Kinase</keyword>
<dbReference type="GO" id="GO:0004673">
    <property type="term" value="F:protein histidine kinase activity"/>
    <property type="evidence" value="ECO:0007669"/>
    <property type="project" value="UniProtKB-EC"/>
</dbReference>
<feature type="transmembrane region" description="Helical" evidence="8">
    <location>
        <begin position="208"/>
        <end position="230"/>
    </location>
</feature>
<evidence type="ECO:0000259" key="10">
    <source>
        <dbReference type="Pfam" id="PF17159"/>
    </source>
</evidence>
<dbReference type="Gene3D" id="3.30.565.10">
    <property type="entry name" value="Histidine kinase-like ATPase, C-terminal domain"/>
    <property type="match status" value="1"/>
</dbReference>
<dbReference type="AlphaFoldDB" id="H1YYT7"/>
<dbReference type="HOGENOM" id="CLU_000445_114_64_2"/>
<feature type="transmembrane region" description="Helical" evidence="8">
    <location>
        <begin position="142"/>
        <end position="163"/>
    </location>
</feature>
<feature type="transmembrane region" description="Helical" evidence="8">
    <location>
        <begin position="175"/>
        <end position="196"/>
    </location>
</feature>
<comment type="catalytic activity">
    <reaction evidence="1">
        <text>ATP + protein L-histidine = ADP + protein N-phospho-L-histidine.</text>
        <dbReference type="EC" id="2.7.13.3"/>
    </reaction>
</comment>
<evidence type="ECO:0000256" key="6">
    <source>
        <dbReference type="ARBA" id="ARBA00022777"/>
    </source>
</evidence>
<evidence type="ECO:0000256" key="5">
    <source>
        <dbReference type="ARBA" id="ARBA00022741"/>
    </source>
</evidence>
<dbReference type="GO" id="GO:0005524">
    <property type="term" value="F:ATP binding"/>
    <property type="evidence" value="ECO:0007669"/>
    <property type="project" value="UniProtKB-KW"/>
</dbReference>
<dbReference type="EMBL" id="CM001436">
    <property type="protein sequence ID" value="EHQ37009.1"/>
    <property type="molecule type" value="Genomic_DNA"/>
</dbReference>
<feature type="transmembrane region" description="Helical" evidence="8">
    <location>
        <begin position="115"/>
        <end position="133"/>
    </location>
</feature>
<evidence type="ECO:0000256" key="7">
    <source>
        <dbReference type="ARBA" id="ARBA00022840"/>
    </source>
</evidence>
<keyword evidence="4" id="KW-0808">Transferase</keyword>
<dbReference type="Proteomes" id="UP000005741">
    <property type="component" value="Chromosome"/>
</dbReference>
<keyword evidence="8" id="KW-1133">Transmembrane helix</keyword>
<evidence type="ECO:0000256" key="3">
    <source>
        <dbReference type="ARBA" id="ARBA00022553"/>
    </source>
</evidence>
<dbReference type="InterPro" id="IPR011495">
    <property type="entry name" value="Sig_transdc_His_kin_sub2_dim/P"/>
</dbReference>
<keyword evidence="3" id="KW-0597">Phosphoprotein</keyword>
<evidence type="ECO:0000256" key="4">
    <source>
        <dbReference type="ARBA" id="ARBA00022679"/>
    </source>
</evidence>
<evidence type="ECO:0000256" key="1">
    <source>
        <dbReference type="ARBA" id="ARBA00000085"/>
    </source>
</evidence>
<reference evidence="11 12" key="1">
    <citation type="submission" date="2011-10" db="EMBL/GenBank/DDBJ databases">
        <title>The Improved High-Quality Draft genome of Methanoplanus limicola DSM 2279.</title>
        <authorList>
            <consortium name="US DOE Joint Genome Institute (JGI-PGF)"/>
            <person name="Lucas S."/>
            <person name="Copeland A."/>
            <person name="Lapidus A."/>
            <person name="Glavina del Rio T."/>
            <person name="Dalin E."/>
            <person name="Tice H."/>
            <person name="Bruce D."/>
            <person name="Goodwin L."/>
            <person name="Pitluck S."/>
            <person name="Peters L."/>
            <person name="Mikhailova N."/>
            <person name="Lu M."/>
            <person name="Kyrpides N."/>
            <person name="Mavromatis K."/>
            <person name="Ivanova N."/>
            <person name="Markowitz V."/>
            <person name="Cheng J.-F."/>
            <person name="Hugenholtz P."/>
            <person name="Woyke T."/>
            <person name="Wu D."/>
            <person name="Wirth R."/>
            <person name="Brambilla E.-M."/>
            <person name="Klenk H.-P."/>
            <person name="Eisen J.A."/>
        </authorList>
    </citation>
    <scope>NUCLEOTIDE SEQUENCE [LARGE SCALE GENOMIC DNA]</scope>
    <source>
        <strain evidence="11 12">DSM 2279</strain>
    </source>
</reference>
<feature type="transmembrane region" description="Helical" evidence="8">
    <location>
        <begin position="25"/>
        <end position="43"/>
    </location>
</feature>
<protein>
    <recommendedName>
        <fullName evidence="2">histidine kinase</fullName>
        <ecNumber evidence="2">2.7.13.3</ecNumber>
    </recommendedName>
</protein>
<dbReference type="InterPro" id="IPR033425">
    <property type="entry name" value="MASE3"/>
</dbReference>
<organism evidence="11 12">
    <name type="scientific">Methanoplanus limicola DSM 2279</name>
    <dbReference type="NCBI Taxonomy" id="937775"/>
    <lineage>
        <taxon>Archaea</taxon>
        <taxon>Methanobacteriati</taxon>
        <taxon>Methanobacteriota</taxon>
        <taxon>Stenosarchaea group</taxon>
        <taxon>Methanomicrobia</taxon>
        <taxon>Methanomicrobiales</taxon>
        <taxon>Methanomicrobiaceae</taxon>
        <taxon>Methanoplanus</taxon>
    </lineage>
</organism>
<dbReference type="InterPro" id="IPR035965">
    <property type="entry name" value="PAS-like_dom_sf"/>
</dbReference>
<keyword evidence="8" id="KW-0472">Membrane</keyword>
<feature type="domain" description="Signal transduction histidine kinase subgroup 2 dimerisation and phosphoacceptor" evidence="9">
    <location>
        <begin position="412"/>
        <end position="481"/>
    </location>
</feature>
<feature type="transmembrane region" description="Helical" evidence="8">
    <location>
        <begin position="74"/>
        <end position="95"/>
    </location>
</feature>
<accession>H1YYT7</accession>
<evidence type="ECO:0000256" key="8">
    <source>
        <dbReference type="SAM" id="Phobius"/>
    </source>
</evidence>
<dbReference type="Pfam" id="PF07568">
    <property type="entry name" value="HisKA_2"/>
    <property type="match status" value="1"/>
</dbReference>
<gene>
    <name evidence="11" type="ORF">Metlim_2977</name>
</gene>
<evidence type="ECO:0000313" key="11">
    <source>
        <dbReference type="EMBL" id="EHQ37009.1"/>
    </source>
</evidence>
<dbReference type="Gene3D" id="3.30.450.20">
    <property type="entry name" value="PAS domain"/>
    <property type="match status" value="1"/>
</dbReference>
<keyword evidence="8" id="KW-0812">Transmembrane</keyword>
<dbReference type="EC" id="2.7.13.3" evidence="2"/>
<proteinExistence type="predicted"/>
<dbReference type="InParanoid" id="H1YYT7"/>
<dbReference type="SUPFAM" id="SSF55874">
    <property type="entry name" value="ATPase domain of HSP90 chaperone/DNA topoisomerase II/histidine kinase"/>
    <property type="match status" value="1"/>
</dbReference>
<dbReference type="STRING" id="937775.Metlim_2977"/>
<feature type="domain" description="Membrane-associated sensor" evidence="10">
    <location>
        <begin position="38"/>
        <end position="261"/>
    </location>
</feature>
<dbReference type="InterPro" id="IPR036890">
    <property type="entry name" value="HATPase_C_sf"/>
</dbReference>
<name>H1YYT7_9EURY</name>
<evidence type="ECO:0000313" key="12">
    <source>
        <dbReference type="Proteomes" id="UP000005741"/>
    </source>
</evidence>
<dbReference type="SUPFAM" id="SSF55785">
    <property type="entry name" value="PYP-like sensor domain (PAS domain)"/>
    <property type="match status" value="1"/>
</dbReference>